<dbReference type="EMBL" id="JBHTCO010000018">
    <property type="protein sequence ID" value="MFC7394065.1"/>
    <property type="molecule type" value="Genomic_DNA"/>
</dbReference>
<evidence type="ECO:0000313" key="1">
    <source>
        <dbReference type="EMBL" id="MFC7394065.1"/>
    </source>
</evidence>
<dbReference type="Proteomes" id="UP001596505">
    <property type="component" value="Unassembled WGS sequence"/>
</dbReference>
<name>A0ABW2Q1Z8_9BACL</name>
<gene>
    <name evidence="1" type="ORF">ACFQRG_13995</name>
</gene>
<evidence type="ECO:0008006" key="3">
    <source>
        <dbReference type="Google" id="ProtNLM"/>
    </source>
</evidence>
<keyword evidence="2" id="KW-1185">Reference proteome</keyword>
<sequence>MVINGHFGEINVRSQSRNSMISVGEVNMPGWTYYAKSNYGNGFYIGLNHTKLVIGNANDMDGIDNPINTPRSYPSVQSQGL</sequence>
<organism evidence="1 2">
    <name type="scientific">Scopulibacillus cellulosilyticus</name>
    <dbReference type="NCBI Taxonomy" id="2665665"/>
    <lineage>
        <taxon>Bacteria</taxon>
        <taxon>Bacillati</taxon>
        <taxon>Bacillota</taxon>
        <taxon>Bacilli</taxon>
        <taxon>Bacillales</taxon>
        <taxon>Sporolactobacillaceae</taxon>
        <taxon>Scopulibacillus</taxon>
    </lineage>
</organism>
<dbReference type="RefSeq" id="WP_380967048.1">
    <property type="nucleotide sequence ID" value="NZ_JBHTCO010000018.1"/>
</dbReference>
<protein>
    <recommendedName>
        <fullName evidence="3">Spore germination protein GerPA/GerPF</fullName>
    </recommendedName>
</protein>
<reference evidence="2" key="1">
    <citation type="journal article" date="2019" name="Int. J. Syst. Evol. Microbiol.">
        <title>The Global Catalogue of Microorganisms (GCM) 10K type strain sequencing project: providing services to taxonomists for standard genome sequencing and annotation.</title>
        <authorList>
            <consortium name="The Broad Institute Genomics Platform"/>
            <consortium name="The Broad Institute Genome Sequencing Center for Infectious Disease"/>
            <person name="Wu L."/>
            <person name="Ma J."/>
        </authorList>
    </citation>
    <scope>NUCLEOTIDE SEQUENCE [LARGE SCALE GENOMIC DNA]</scope>
    <source>
        <strain evidence="2">CGMCC 1.16305</strain>
    </source>
</reference>
<accession>A0ABW2Q1Z8</accession>
<evidence type="ECO:0000313" key="2">
    <source>
        <dbReference type="Proteomes" id="UP001596505"/>
    </source>
</evidence>
<proteinExistence type="predicted"/>
<comment type="caution">
    <text evidence="1">The sequence shown here is derived from an EMBL/GenBank/DDBJ whole genome shotgun (WGS) entry which is preliminary data.</text>
</comment>